<evidence type="ECO:0000256" key="3">
    <source>
        <dbReference type="ARBA" id="ARBA00023125"/>
    </source>
</evidence>
<dbReference type="Proteomes" id="UP000813420">
    <property type="component" value="Unassembled WGS sequence"/>
</dbReference>
<protein>
    <recommendedName>
        <fullName evidence="5">RNA polymerase sigma-70 region 2 domain-containing protein</fullName>
    </recommendedName>
</protein>
<dbReference type="GO" id="GO:0006352">
    <property type="term" value="P:DNA-templated transcription initiation"/>
    <property type="evidence" value="ECO:0007669"/>
    <property type="project" value="InterPro"/>
</dbReference>
<dbReference type="Pfam" id="PF04542">
    <property type="entry name" value="Sigma70_r2"/>
    <property type="match status" value="1"/>
</dbReference>
<dbReference type="GO" id="GO:0016987">
    <property type="term" value="F:sigma factor activity"/>
    <property type="evidence" value="ECO:0007669"/>
    <property type="project" value="UniProtKB-KW"/>
</dbReference>
<evidence type="ECO:0000256" key="2">
    <source>
        <dbReference type="ARBA" id="ARBA00023082"/>
    </source>
</evidence>
<gene>
    <name evidence="6" type="ORF">K8V39_09240</name>
</gene>
<evidence type="ECO:0000256" key="1">
    <source>
        <dbReference type="ARBA" id="ARBA00023015"/>
    </source>
</evidence>
<dbReference type="InterPro" id="IPR007627">
    <property type="entry name" value="RNA_pol_sigma70_r2"/>
</dbReference>
<dbReference type="InterPro" id="IPR039425">
    <property type="entry name" value="RNA_pol_sigma-70-like"/>
</dbReference>
<organism evidence="6 7">
    <name type="scientific">Merdimonas faecis</name>
    <dbReference type="NCBI Taxonomy" id="1653435"/>
    <lineage>
        <taxon>Bacteria</taxon>
        <taxon>Bacillati</taxon>
        <taxon>Bacillota</taxon>
        <taxon>Clostridia</taxon>
        <taxon>Lachnospirales</taxon>
        <taxon>Lachnospiraceae</taxon>
        <taxon>Merdimonas</taxon>
    </lineage>
</organism>
<reference evidence="6" key="1">
    <citation type="journal article" date="2021" name="PeerJ">
        <title>Extensive microbial diversity within the chicken gut microbiome revealed by metagenomics and culture.</title>
        <authorList>
            <person name="Gilroy R."/>
            <person name="Ravi A."/>
            <person name="Getino M."/>
            <person name="Pursley I."/>
            <person name="Horton D.L."/>
            <person name="Alikhan N.F."/>
            <person name="Baker D."/>
            <person name="Gharbi K."/>
            <person name="Hall N."/>
            <person name="Watson M."/>
            <person name="Adriaenssens E.M."/>
            <person name="Foster-Nyarko E."/>
            <person name="Jarju S."/>
            <person name="Secka A."/>
            <person name="Antonio M."/>
            <person name="Oren A."/>
            <person name="Chaudhuri R.R."/>
            <person name="La Ragione R."/>
            <person name="Hildebrand F."/>
            <person name="Pallen M.J."/>
        </authorList>
    </citation>
    <scope>NUCLEOTIDE SEQUENCE</scope>
    <source>
        <strain evidence="6">USAMLcec4-12693</strain>
    </source>
</reference>
<sequence length="99" mass="11755">MLDMDSVYREYVTVVYKFLLSLCYEEDMAEELTQETFYQAVRSANRYDGSCKVSTWLCQIAKHLWYQEVEHRKKKGTSPLTEDILSKDIPVEDRFNLKS</sequence>
<keyword evidence="3" id="KW-0238">DNA-binding</keyword>
<accession>A0A9D3AJP6</accession>
<dbReference type="PANTHER" id="PTHR43133">
    <property type="entry name" value="RNA POLYMERASE ECF-TYPE SIGMA FACTO"/>
    <property type="match status" value="1"/>
</dbReference>
<dbReference type="Gene3D" id="1.10.1740.10">
    <property type="match status" value="1"/>
</dbReference>
<dbReference type="PANTHER" id="PTHR43133:SF8">
    <property type="entry name" value="RNA POLYMERASE SIGMA FACTOR HI_1459-RELATED"/>
    <property type="match status" value="1"/>
</dbReference>
<feature type="domain" description="RNA polymerase sigma-70 region 2" evidence="5">
    <location>
        <begin position="8"/>
        <end position="73"/>
    </location>
</feature>
<proteinExistence type="predicted"/>
<dbReference type="RefSeq" id="WP_277272343.1">
    <property type="nucleotide sequence ID" value="NZ_DYXE01000079.1"/>
</dbReference>
<dbReference type="AlphaFoldDB" id="A0A9D3AJP6"/>
<keyword evidence="2" id="KW-0731">Sigma factor</keyword>
<dbReference type="EMBL" id="DYXE01000079">
    <property type="protein sequence ID" value="HJH50434.1"/>
    <property type="molecule type" value="Genomic_DNA"/>
</dbReference>
<keyword evidence="4" id="KW-0804">Transcription</keyword>
<comment type="caution">
    <text evidence="6">The sequence shown here is derived from an EMBL/GenBank/DDBJ whole genome shotgun (WGS) entry which is preliminary data.</text>
</comment>
<reference evidence="6" key="2">
    <citation type="submission" date="2021-09" db="EMBL/GenBank/DDBJ databases">
        <authorList>
            <person name="Gilroy R."/>
        </authorList>
    </citation>
    <scope>NUCLEOTIDE SEQUENCE</scope>
    <source>
        <strain evidence="6">USAMLcec4-12693</strain>
    </source>
</reference>
<evidence type="ECO:0000313" key="7">
    <source>
        <dbReference type="Proteomes" id="UP000813420"/>
    </source>
</evidence>
<keyword evidence="1" id="KW-0805">Transcription regulation</keyword>
<evidence type="ECO:0000259" key="5">
    <source>
        <dbReference type="Pfam" id="PF04542"/>
    </source>
</evidence>
<evidence type="ECO:0000313" key="6">
    <source>
        <dbReference type="EMBL" id="HJH50434.1"/>
    </source>
</evidence>
<dbReference type="SUPFAM" id="SSF88946">
    <property type="entry name" value="Sigma2 domain of RNA polymerase sigma factors"/>
    <property type="match status" value="1"/>
</dbReference>
<dbReference type="GO" id="GO:0003677">
    <property type="term" value="F:DNA binding"/>
    <property type="evidence" value="ECO:0007669"/>
    <property type="project" value="UniProtKB-KW"/>
</dbReference>
<name>A0A9D3AJP6_9FIRM</name>
<evidence type="ECO:0000256" key="4">
    <source>
        <dbReference type="ARBA" id="ARBA00023163"/>
    </source>
</evidence>
<dbReference type="InterPro" id="IPR013325">
    <property type="entry name" value="RNA_pol_sigma_r2"/>
</dbReference>